<keyword evidence="1" id="KW-0472">Membrane</keyword>
<evidence type="ECO:0000313" key="2">
    <source>
        <dbReference type="EMBL" id="MDN4599063.1"/>
    </source>
</evidence>
<evidence type="ECO:0000313" key="3">
    <source>
        <dbReference type="Proteomes" id="UP001174210"/>
    </source>
</evidence>
<evidence type="ECO:0000256" key="1">
    <source>
        <dbReference type="SAM" id="Phobius"/>
    </source>
</evidence>
<dbReference type="RefSeq" id="WP_301220408.1">
    <property type="nucleotide sequence ID" value="NZ_JAROCB010000005.1"/>
</dbReference>
<name>A0ABT8J1V3_9MICO</name>
<gene>
    <name evidence="2" type="ORF">P5G59_18070</name>
</gene>
<protein>
    <recommendedName>
        <fullName evidence="4">DUF4328 domain-containing protein</fullName>
    </recommendedName>
</protein>
<dbReference type="EMBL" id="JAROCB010000005">
    <property type="protein sequence ID" value="MDN4599063.1"/>
    <property type="molecule type" value="Genomic_DNA"/>
</dbReference>
<dbReference type="Proteomes" id="UP001174210">
    <property type="component" value="Unassembled WGS sequence"/>
</dbReference>
<sequence length="141" mass="15533">MEAVVVWASFIGAWFLVAGPLFQGSVELHRIESSIAHDESALPSRYWWLFPPAMYVITRRRIAADPSVGSRARLFRASGTGWFTVAVGGALIATQETWELVRLLHGGTAVFWVVYLALLVASTLNTSLRMIRERVVAASGD</sequence>
<proteinExistence type="predicted"/>
<feature type="transmembrane region" description="Helical" evidence="1">
    <location>
        <begin position="74"/>
        <end position="94"/>
    </location>
</feature>
<keyword evidence="1" id="KW-0812">Transmembrane</keyword>
<feature type="transmembrane region" description="Helical" evidence="1">
    <location>
        <begin position="100"/>
        <end position="124"/>
    </location>
</feature>
<organism evidence="2 3">
    <name type="scientific">Leifsonia virtsii</name>
    <dbReference type="NCBI Taxonomy" id="3035915"/>
    <lineage>
        <taxon>Bacteria</taxon>
        <taxon>Bacillati</taxon>
        <taxon>Actinomycetota</taxon>
        <taxon>Actinomycetes</taxon>
        <taxon>Micrococcales</taxon>
        <taxon>Microbacteriaceae</taxon>
        <taxon>Leifsonia</taxon>
    </lineage>
</organism>
<accession>A0ABT8J1V3</accession>
<evidence type="ECO:0008006" key="4">
    <source>
        <dbReference type="Google" id="ProtNLM"/>
    </source>
</evidence>
<reference evidence="2" key="1">
    <citation type="submission" date="2023-03" db="EMBL/GenBank/DDBJ databases">
        <title>MT1 and MT2 Draft Genomes of Novel Species.</title>
        <authorList>
            <person name="Venkateswaran K."/>
        </authorList>
    </citation>
    <scope>NUCLEOTIDE SEQUENCE</scope>
    <source>
        <strain evidence="2">F6_8S_P_1A</strain>
    </source>
</reference>
<keyword evidence="3" id="KW-1185">Reference proteome</keyword>
<comment type="caution">
    <text evidence="2">The sequence shown here is derived from an EMBL/GenBank/DDBJ whole genome shotgun (WGS) entry which is preliminary data.</text>
</comment>
<keyword evidence="1" id="KW-1133">Transmembrane helix</keyword>